<evidence type="ECO:0000313" key="7">
    <source>
        <dbReference type="Proteomes" id="UP000662770"/>
    </source>
</evidence>
<feature type="signal peptide" evidence="3">
    <location>
        <begin position="1"/>
        <end position="33"/>
    </location>
</feature>
<keyword evidence="7" id="KW-1185">Reference proteome</keyword>
<dbReference type="Pfam" id="PF01464">
    <property type="entry name" value="SLT"/>
    <property type="match status" value="1"/>
</dbReference>
<dbReference type="InterPro" id="IPR008258">
    <property type="entry name" value="Transglycosylase_SLT_dom_1"/>
</dbReference>
<dbReference type="Gene3D" id="1.10.1240.20">
    <property type="entry name" value="Lytic transglycosylase, superhelical linker domain"/>
    <property type="match status" value="1"/>
</dbReference>
<dbReference type="Pfam" id="PF14718">
    <property type="entry name" value="SLT_L"/>
    <property type="match status" value="1"/>
</dbReference>
<dbReference type="PROSITE" id="PS51257">
    <property type="entry name" value="PROKAR_LIPOPROTEIN"/>
    <property type="match status" value="1"/>
</dbReference>
<sequence length="643" mass="73862">MEIVVSRKQTLIHLAISGVLLSCSALVANEVNATDYTAQRKLYLQAREAQQKNKSEQYQQLRQQLNGYPLTLYLDFHDEQDELLKLKGDKAVTELANYAGSPLYGTLKHRYLENAADKRRWQDFLAISPTAPRSDNLECAFYVAKFQTGQLDEAWKGARALWLSGQSQPKACDPLFDAWSKAGLRTDEMIWQRIILSFDNGQSRLLSYLVQHAGSYKLSAELLYKVYSDPRELRHIAKFDKPNSVYADIVRGGLMRLAVKDLTLATNLFDRYRDAGRFNAAQQAELQHFLLYRSLLNREGKLEQYVDERLAKQPDDVLIAMRIRWALADNNLAIVKQFLPLLTAEEQADSRWLYWRVKLGLAKDADAKQLLQTRNFYGFTAAFEQGVAPQLQPQAVADIEPDSPLLADAGLLRVIELIAIDKTIDAKLEWRELMQRHSAEEQIRYGGYALKQGWYDLSVDSSISAKAWDYLALRFPEVQTTLYDKYSKQFNADKYQLMSIARRESAFYPYATSGAGARGFMQLMPDTAKRTAQRYKLTYNGTRSLYEPEINIPLGSAYFGGLLKQFDGNRVLATAAYNAGPYRIKQWLKKSAGKLDVMAFIESIPYRETREYVQGVFSYRMIYEQQQQLNKPFFTEKEYKNTY</sequence>
<reference evidence="6 7" key="1">
    <citation type="submission" date="2021-03" db="EMBL/GenBank/DDBJ databases">
        <title>Novel species identification of genus Shewanella.</title>
        <authorList>
            <person name="Liu G."/>
            <person name="Zhang Q."/>
        </authorList>
    </citation>
    <scope>NUCLEOTIDE SEQUENCE [LARGE SCALE GENOMIC DNA]</scope>
    <source>
        <strain evidence="6 7">FJAT-51800</strain>
    </source>
</reference>
<evidence type="ECO:0000256" key="2">
    <source>
        <dbReference type="ARBA" id="ARBA00022729"/>
    </source>
</evidence>
<evidence type="ECO:0000259" key="5">
    <source>
        <dbReference type="Pfam" id="PF14718"/>
    </source>
</evidence>
<accession>A0ABX7QUX3</accession>
<organism evidence="6 7">
    <name type="scientific">Shewanella avicenniae</name>
    <dbReference type="NCBI Taxonomy" id="2814294"/>
    <lineage>
        <taxon>Bacteria</taxon>
        <taxon>Pseudomonadati</taxon>
        <taxon>Pseudomonadota</taxon>
        <taxon>Gammaproteobacteria</taxon>
        <taxon>Alteromonadales</taxon>
        <taxon>Shewanellaceae</taxon>
        <taxon>Shewanella</taxon>
    </lineage>
</organism>
<dbReference type="SUPFAM" id="SSF48435">
    <property type="entry name" value="Bacterial muramidases"/>
    <property type="match status" value="1"/>
</dbReference>
<dbReference type="RefSeq" id="WP_207356505.1">
    <property type="nucleotide sequence ID" value="NZ_CP071503.1"/>
</dbReference>
<protein>
    <submittedName>
        <fullName evidence="6">Transglycosylase SLT domain-containing protein</fullName>
    </submittedName>
</protein>
<dbReference type="Gene3D" id="1.10.530.10">
    <property type="match status" value="1"/>
</dbReference>
<dbReference type="Pfam" id="PF00760">
    <property type="entry name" value="Cucumo_coat"/>
    <property type="match status" value="1"/>
</dbReference>
<dbReference type="PANTHER" id="PTHR37423:SF5">
    <property type="entry name" value="SOLUBLE LYTIC MUREIN TRANSGLYCOSYLASE"/>
    <property type="match status" value="1"/>
</dbReference>
<evidence type="ECO:0000313" key="6">
    <source>
        <dbReference type="EMBL" id="QSX35311.1"/>
    </source>
</evidence>
<dbReference type="CDD" id="cd13401">
    <property type="entry name" value="Slt70-like"/>
    <property type="match status" value="1"/>
</dbReference>
<proteinExistence type="inferred from homology"/>
<dbReference type="EMBL" id="CP071503">
    <property type="protein sequence ID" value="QSX35311.1"/>
    <property type="molecule type" value="Genomic_DNA"/>
</dbReference>
<evidence type="ECO:0000256" key="3">
    <source>
        <dbReference type="SAM" id="SignalP"/>
    </source>
</evidence>
<dbReference type="InterPro" id="IPR008939">
    <property type="entry name" value="Lytic_TGlycosylase_superhlx_U"/>
</dbReference>
<comment type="similarity">
    <text evidence="1">Belongs to the transglycosylase Slt family.</text>
</comment>
<feature type="chain" id="PRO_5045816080" evidence="3">
    <location>
        <begin position="34"/>
        <end position="643"/>
    </location>
</feature>
<dbReference type="InterPro" id="IPR037061">
    <property type="entry name" value="Lytic_TGlycoase_superhlx_L_sf"/>
</dbReference>
<name>A0ABX7QUX3_9GAMM</name>
<keyword evidence="2 3" id="KW-0732">Signal</keyword>
<feature type="domain" description="Lytic transglycosylase superhelical linker" evidence="5">
    <location>
        <begin position="407"/>
        <end position="471"/>
    </location>
</feature>
<feature type="domain" description="Transglycosylase SLT" evidence="4">
    <location>
        <begin position="484"/>
        <end position="593"/>
    </location>
</feature>
<dbReference type="SUPFAM" id="SSF53955">
    <property type="entry name" value="Lysozyme-like"/>
    <property type="match status" value="1"/>
</dbReference>
<dbReference type="InterPro" id="IPR012289">
    <property type="entry name" value="Lytic_TGlycosylase_superhlx_L"/>
</dbReference>
<dbReference type="Gene3D" id="1.25.20.10">
    <property type="entry name" value="Bacterial muramidases"/>
    <property type="match status" value="1"/>
</dbReference>
<evidence type="ECO:0000256" key="1">
    <source>
        <dbReference type="ARBA" id="ARBA00007734"/>
    </source>
</evidence>
<evidence type="ECO:0000259" key="4">
    <source>
        <dbReference type="Pfam" id="PF01464"/>
    </source>
</evidence>
<dbReference type="InterPro" id="IPR023346">
    <property type="entry name" value="Lysozyme-like_dom_sf"/>
</dbReference>
<dbReference type="PANTHER" id="PTHR37423">
    <property type="entry name" value="SOLUBLE LYTIC MUREIN TRANSGLYCOSYLASE-RELATED"/>
    <property type="match status" value="1"/>
</dbReference>
<gene>
    <name evidence="6" type="ORF">JYB87_09015</name>
</gene>
<dbReference type="Proteomes" id="UP000662770">
    <property type="component" value="Chromosome"/>
</dbReference>